<keyword evidence="14 19" id="KW-0464">Manganese</keyword>
<comment type="pathway">
    <text evidence="5 19">Cofactor biosynthesis; riboflavin biosynthesis; 2-hydroxy-3-oxobutyl phosphate from D-ribulose 5-phosphate: step 1/1.</text>
</comment>
<dbReference type="GO" id="GO:0005525">
    <property type="term" value="F:GTP binding"/>
    <property type="evidence" value="ECO:0007669"/>
    <property type="project" value="UniProtKB-KW"/>
</dbReference>
<evidence type="ECO:0000256" key="9">
    <source>
        <dbReference type="ARBA" id="ARBA00022741"/>
    </source>
</evidence>
<dbReference type="HAMAP" id="MF_01283">
    <property type="entry name" value="RibBA"/>
    <property type="match status" value="1"/>
</dbReference>
<dbReference type="Gene3D" id="3.90.870.10">
    <property type="entry name" value="DHBP synthase"/>
    <property type="match status" value="1"/>
</dbReference>
<dbReference type="GO" id="GO:0009231">
    <property type="term" value="P:riboflavin biosynthetic process"/>
    <property type="evidence" value="ECO:0007669"/>
    <property type="project" value="UniProtKB-UniRule"/>
</dbReference>
<feature type="active site" description="Proton acceptor; for GTP cyclohydrolase activity" evidence="19">
    <location>
        <position position="329"/>
    </location>
</feature>
<feature type="binding site" evidence="19">
    <location>
        <position position="143"/>
    </location>
    <ligand>
        <name>Mg(2+)</name>
        <dbReference type="ChEBI" id="CHEBI:18420"/>
        <label>2</label>
    </ligand>
</feature>
<feature type="binding site" evidence="19">
    <location>
        <position position="28"/>
    </location>
    <ligand>
        <name>Mg(2+)</name>
        <dbReference type="ChEBI" id="CHEBI:18420"/>
        <label>2</label>
    </ligand>
</feature>
<feature type="binding site" evidence="19">
    <location>
        <position position="164"/>
    </location>
    <ligand>
        <name>D-ribulose 5-phosphate</name>
        <dbReference type="ChEBI" id="CHEBI:58121"/>
    </ligand>
</feature>
<dbReference type="GO" id="GO:0003935">
    <property type="term" value="F:GTP cyclohydrolase II activity"/>
    <property type="evidence" value="ECO:0007669"/>
    <property type="project" value="UniProtKB-UniRule"/>
</dbReference>
<feature type="binding site" evidence="19">
    <location>
        <position position="352"/>
    </location>
    <ligand>
        <name>GTP</name>
        <dbReference type="ChEBI" id="CHEBI:37565"/>
    </ligand>
</feature>
<comment type="function">
    <text evidence="3 19">Catalyzes the conversion of D-ribulose 5-phosphate to formate and 3,4-dihydroxy-2-butanone 4-phosphate.</text>
</comment>
<dbReference type="SUPFAM" id="SSF142695">
    <property type="entry name" value="RibA-like"/>
    <property type="match status" value="1"/>
</dbReference>
<dbReference type="HAMAP" id="MF_00179">
    <property type="entry name" value="RibA"/>
    <property type="match status" value="1"/>
</dbReference>
<feature type="binding site" evidence="19">
    <location>
        <position position="317"/>
    </location>
    <ligand>
        <name>GTP</name>
        <dbReference type="ChEBI" id="CHEBI:37565"/>
    </ligand>
</feature>
<dbReference type="Pfam" id="PF00925">
    <property type="entry name" value="GTP_cyclohydro2"/>
    <property type="match status" value="1"/>
</dbReference>
<dbReference type="InterPro" id="IPR032677">
    <property type="entry name" value="GTP_cyclohydro_II"/>
</dbReference>
<dbReference type="InterPro" id="IPR016299">
    <property type="entry name" value="Riboflavin_synth_RibBA"/>
</dbReference>
<dbReference type="NCBIfam" id="TIGR00505">
    <property type="entry name" value="ribA"/>
    <property type="match status" value="1"/>
</dbReference>
<dbReference type="EMBL" id="MEUJ01000002">
    <property type="protein sequence ID" value="OGC40767.1"/>
    <property type="molecule type" value="Genomic_DNA"/>
</dbReference>
<dbReference type="SUPFAM" id="SSF55821">
    <property type="entry name" value="YrdC/RibB"/>
    <property type="match status" value="1"/>
</dbReference>
<evidence type="ECO:0000256" key="1">
    <source>
        <dbReference type="ARBA" id="ARBA00000141"/>
    </source>
</evidence>
<keyword evidence="8 19" id="KW-0479">Metal-binding</keyword>
<dbReference type="UniPathway" id="UPA00275">
    <property type="reaction ID" value="UER00399"/>
</dbReference>
<feature type="binding site" evidence="19">
    <location>
        <begin position="252"/>
        <end position="256"/>
    </location>
    <ligand>
        <name>GTP</name>
        <dbReference type="ChEBI" id="CHEBI:37565"/>
    </ligand>
</feature>
<name>A0A1F4U7A9_UNCSA</name>
<feature type="binding site" evidence="19">
    <location>
        <begin position="295"/>
        <end position="297"/>
    </location>
    <ligand>
        <name>GTP</name>
        <dbReference type="ChEBI" id="CHEBI:37565"/>
    </ligand>
</feature>
<feature type="binding site" evidence="19">
    <location>
        <begin position="140"/>
        <end position="144"/>
    </location>
    <ligand>
        <name>D-ribulose 5-phosphate</name>
        <dbReference type="ChEBI" id="CHEBI:58121"/>
    </ligand>
</feature>
<dbReference type="GO" id="GO:0008686">
    <property type="term" value="F:3,4-dihydroxy-2-butanone-4-phosphate synthase activity"/>
    <property type="evidence" value="ECO:0007669"/>
    <property type="project" value="UniProtKB-UniRule"/>
</dbReference>
<evidence type="ECO:0000256" key="13">
    <source>
        <dbReference type="ARBA" id="ARBA00023134"/>
    </source>
</evidence>
<dbReference type="NCBIfam" id="TIGR00506">
    <property type="entry name" value="ribB"/>
    <property type="match status" value="1"/>
</dbReference>
<dbReference type="Gene3D" id="3.40.50.10990">
    <property type="entry name" value="GTP cyclohydrolase II"/>
    <property type="match status" value="1"/>
</dbReference>
<gene>
    <name evidence="19" type="primary">ribBA</name>
    <name evidence="21" type="ORF">A2438_00510</name>
</gene>
<dbReference type="HAMAP" id="MF_00180">
    <property type="entry name" value="RibB"/>
    <property type="match status" value="1"/>
</dbReference>
<comment type="cofactor">
    <cofactor evidence="19">
        <name>Zn(2+)</name>
        <dbReference type="ChEBI" id="CHEBI:29105"/>
    </cofactor>
    <text evidence="19">Binds 1 zinc ion per subunit.</text>
</comment>
<keyword evidence="9 19" id="KW-0547">Nucleotide-binding</keyword>
<protein>
    <recommendedName>
        <fullName evidence="19">Riboflavin biosynthesis protein RibBA</fullName>
    </recommendedName>
    <domain>
        <recommendedName>
            <fullName evidence="19">3,4-dihydroxy-2-butanone 4-phosphate synthase</fullName>
            <shortName evidence="19">DHBP synthase</shortName>
            <ecNumber evidence="19">4.1.99.12</ecNumber>
        </recommendedName>
    </domain>
    <domain>
        <recommendedName>
            <fullName evidence="19">GTP cyclohydrolase-2</fullName>
            <ecNumber evidence="19">3.5.4.25</ecNumber>
        </recommendedName>
        <alternativeName>
            <fullName evidence="19">GTP cyclohydrolase II</fullName>
        </alternativeName>
    </domain>
</protein>
<feature type="region of interest" description="GTP cyclohydrolase II" evidence="19">
    <location>
        <begin position="202"/>
        <end position="400"/>
    </location>
</feature>
<dbReference type="Pfam" id="PF00926">
    <property type="entry name" value="DHBP_synthase"/>
    <property type="match status" value="1"/>
</dbReference>
<evidence type="ECO:0000313" key="21">
    <source>
        <dbReference type="EMBL" id="OGC40767.1"/>
    </source>
</evidence>
<feature type="binding site" evidence="19">
    <location>
        <position position="357"/>
    </location>
    <ligand>
        <name>GTP</name>
        <dbReference type="ChEBI" id="CHEBI:37565"/>
    </ligand>
</feature>
<evidence type="ECO:0000256" key="14">
    <source>
        <dbReference type="ARBA" id="ARBA00023211"/>
    </source>
</evidence>
<comment type="catalytic activity">
    <reaction evidence="1 19">
        <text>D-ribulose 5-phosphate = (2S)-2-hydroxy-3-oxobutyl phosphate + formate + H(+)</text>
        <dbReference type="Rhea" id="RHEA:18457"/>
        <dbReference type="ChEBI" id="CHEBI:15378"/>
        <dbReference type="ChEBI" id="CHEBI:15740"/>
        <dbReference type="ChEBI" id="CHEBI:58121"/>
        <dbReference type="ChEBI" id="CHEBI:58830"/>
        <dbReference type="EC" id="4.1.99.12"/>
    </reaction>
</comment>
<feature type="site" description="Essential for DHBP synthase activity" evidence="19">
    <location>
        <position position="164"/>
    </location>
</feature>
<keyword evidence="15 19" id="KW-0456">Lyase</keyword>
<evidence type="ECO:0000256" key="10">
    <source>
        <dbReference type="ARBA" id="ARBA00022801"/>
    </source>
</evidence>
<dbReference type="InterPro" id="IPR036144">
    <property type="entry name" value="RibA-like_sf"/>
</dbReference>
<comment type="caution">
    <text evidence="21">The sequence shown here is derived from an EMBL/GenBank/DDBJ whole genome shotgun (WGS) entry which is preliminary data.</text>
</comment>
<evidence type="ECO:0000256" key="12">
    <source>
        <dbReference type="ARBA" id="ARBA00022842"/>
    </source>
</evidence>
<proteinExistence type="inferred from homology"/>
<feature type="binding site" evidence="19">
    <location>
        <position position="32"/>
    </location>
    <ligand>
        <name>D-ribulose 5-phosphate</name>
        <dbReference type="ChEBI" id="CHEBI:58121"/>
    </ligand>
</feature>
<sequence length="400" mass="43673">MKLNKIEEALREIAGGRMVIVVDDKKRENEGDLVMAASKVTPEKINFMITNGKGLVCVPITGKRALELSLSPMVSKNSEAMKTAFTESVDAARGVSTGISAADRCRTIEVLVNSDSKPGDLNRPGHIFPLVAREGGVLKRAGHTEAAVDLARLAGVSPAGVICEIIKEDGKMARLPDLLGFSKKFNLKIISIADLIKYRLERDQLVRKVSEARIPTTRGEFKAIVYEDSISSEQHIALVKGKVAGKKNVLVRVHSECLTGDVFGSCRCDCGEQLAAALEKINFAGEGVLLYMRQEGRGIGLANKIQAYSLQEKGFDTVEANHKLGFEADLRDYGIGAQILSDLGLSTIRLLTNNPRKVIGLEGYGLTINERVPLQIKPNEYNKKYLETKSKKMGHILKEV</sequence>
<evidence type="ECO:0000256" key="7">
    <source>
        <dbReference type="ARBA" id="ARBA00022619"/>
    </source>
</evidence>
<keyword evidence="10 19" id="KW-0378">Hydrolase</keyword>
<evidence type="ECO:0000256" key="6">
    <source>
        <dbReference type="ARBA" id="ARBA00005520"/>
    </source>
</evidence>
<dbReference type="InterPro" id="IPR017945">
    <property type="entry name" value="DHBP_synth_RibB-like_a/b_dom"/>
</dbReference>
<feature type="binding site" evidence="19">
    <location>
        <position position="273"/>
    </location>
    <ligand>
        <name>GTP</name>
        <dbReference type="ChEBI" id="CHEBI:37565"/>
    </ligand>
</feature>
<evidence type="ECO:0000256" key="15">
    <source>
        <dbReference type="ARBA" id="ARBA00023239"/>
    </source>
</evidence>
<dbReference type="EC" id="4.1.99.12" evidence="19"/>
<comment type="similarity">
    <text evidence="6 19">In the N-terminal section; belongs to the DHBP synthase family.</text>
</comment>
<dbReference type="CDD" id="cd00641">
    <property type="entry name" value="GTP_cyclohydro2"/>
    <property type="match status" value="1"/>
</dbReference>
<dbReference type="InterPro" id="IPR000926">
    <property type="entry name" value="RibA"/>
</dbReference>
<evidence type="ECO:0000256" key="16">
    <source>
        <dbReference type="ARBA" id="ARBA00023268"/>
    </source>
</evidence>
<dbReference type="GO" id="GO:0008270">
    <property type="term" value="F:zinc ion binding"/>
    <property type="evidence" value="ECO:0007669"/>
    <property type="project" value="UniProtKB-UniRule"/>
</dbReference>
<feature type="binding site" evidence="19">
    <location>
        <position position="257"/>
    </location>
    <ligand>
        <name>Zn(2+)</name>
        <dbReference type="ChEBI" id="CHEBI:29105"/>
        <note>catalytic</note>
    </ligand>
</feature>
<evidence type="ECO:0000259" key="20">
    <source>
        <dbReference type="Pfam" id="PF00925"/>
    </source>
</evidence>
<feature type="domain" description="GTP cyclohydrolase II" evidence="20">
    <location>
        <begin position="208"/>
        <end position="373"/>
    </location>
</feature>
<dbReference type="GO" id="GO:0030145">
    <property type="term" value="F:manganese ion binding"/>
    <property type="evidence" value="ECO:0007669"/>
    <property type="project" value="UniProtKB-UniRule"/>
</dbReference>
<evidence type="ECO:0000256" key="5">
    <source>
        <dbReference type="ARBA" id="ARBA00004904"/>
    </source>
</evidence>
<comment type="cofactor">
    <cofactor evidence="19">
        <name>Mg(2+)</name>
        <dbReference type="ChEBI" id="CHEBI:18420"/>
    </cofactor>
    <cofactor evidence="19">
        <name>Mn(2+)</name>
        <dbReference type="ChEBI" id="CHEBI:29035"/>
    </cofactor>
    <text evidence="19">Binds 2 divalent metal cations per subunit. Magnesium or manganese.</text>
</comment>
<dbReference type="FunFam" id="3.90.870.10:FF:000001">
    <property type="entry name" value="Riboflavin biosynthesis protein RibBA"/>
    <property type="match status" value="1"/>
</dbReference>
<evidence type="ECO:0000256" key="2">
    <source>
        <dbReference type="ARBA" id="ARBA00001936"/>
    </source>
</evidence>
<reference evidence="21 22" key="1">
    <citation type="journal article" date="2016" name="Nat. Commun.">
        <title>Thousands of microbial genomes shed light on interconnected biogeochemical processes in an aquifer system.</title>
        <authorList>
            <person name="Anantharaman K."/>
            <person name="Brown C.T."/>
            <person name="Hug L.A."/>
            <person name="Sharon I."/>
            <person name="Castelle C.J."/>
            <person name="Probst A.J."/>
            <person name="Thomas B.C."/>
            <person name="Singh A."/>
            <person name="Wilkins M.J."/>
            <person name="Karaoz U."/>
            <person name="Brodie E.L."/>
            <person name="Williams K.H."/>
            <person name="Hubbard S.S."/>
            <person name="Banfield J.F."/>
        </authorList>
    </citation>
    <scope>NUCLEOTIDE SEQUENCE [LARGE SCALE GENOMIC DNA]</scope>
</reference>
<comment type="catalytic activity">
    <reaction evidence="18 19">
        <text>GTP + 4 H2O = 2,5-diamino-6-hydroxy-4-(5-phosphoribosylamino)-pyrimidine + formate + 2 phosphate + 3 H(+)</text>
        <dbReference type="Rhea" id="RHEA:23704"/>
        <dbReference type="ChEBI" id="CHEBI:15377"/>
        <dbReference type="ChEBI" id="CHEBI:15378"/>
        <dbReference type="ChEBI" id="CHEBI:15740"/>
        <dbReference type="ChEBI" id="CHEBI:37565"/>
        <dbReference type="ChEBI" id="CHEBI:43474"/>
        <dbReference type="ChEBI" id="CHEBI:58614"/>
        <dbReference type="EC" id="3.5.4.25"/>
    </reaction>
</comment>
<dbReference type="AlphaFoldDB" id="A0A1F4U7A9"/>
<dbReference type="NCBIfam" id="NF001591">
    <property type="entry name" value="PRK00393.1"/>
    <property type="match status" value="1"/>
</dbReference>
<dbReference type="PANTHER" id="PTHR21327:SF18">
    <property type="entry name" value="3,4-DIHYDROXY-2-BUTANONE 4-PHOSPHATE SYNTHASE"/>
    <property type="match status" value="1"/>
</dbReference>
<keyword evidence="13 19" id="KW-0342">GTP-binding</keyword>
<dbReference type="InterPro" id="IPR000422">
    <property type="entry name" value="DHBP_synthase_RibB"/>
</dbReference>
<dbReference type="EC" id="3.5.4.25" evidence="19"/>
<evidence type="ECO:0000256" key="3">
    <source>
        <dbReference type="ARBA" id="ARBA00002284"/>
    </source>
</evidence>
<feature type="binding site" evidence="19">
    <location>
        <begin position="27"/>
        <end position="28"/>
    </location>
    <ligand>
        <name>D-ribulose 5-phosphate</name>
        <dbReference type="ChEBI" id="CHEBI:58121"/>
    </ligand>
</feature>
<dbReference type="GO" id="GO:0005829">
    <property type="term" value="C:cytosol"/>
    <property type="evidence" value="ECO:0007669"/>
    <property type="project" value="TreeGrafter"/>
</dbReference>
<keyword evidence="12 19" id="KW-0460">Magnesium</keyword>
<evidence type="ECO:0000256" key="8">
    <source>
        <dbReference type="ARBA" id="ARBA00022723"/>
    </source>
</evidence>
<evidence type="ECO:0000256" key="4">
    <source>
        <dbReference type="ARBA" id="ARBA00004853"/>
    </source>
</evidence>
<comment type="cofactor">
    <cofactor evidence="2">
        <name>Mn(2+)</name>
        <dbReference type="ChEBI" id="CHEBI:29035"/>
    </cofactor>
</comment>
<dbReference type="PIRSF" id="PIRSF001259">
    <property type="entry name" value="RibA"/>
    <property type="match status" value="1"/>
</dbReference>
<feature type="binding site" evidence="19">
    <location>
        <position position="270"/>
    </location>
    <ligand>
        <name>Zn(2+)</name>
        <dbReference type="ChEBI" id="CHEBI:29105"/>
        <note>catalytic</note>
    </ligand>
</feature>
<evidence type="ECO:0000256" key="19">
    <source>
        <dbReference type="HAMAP-Rule" id="MF_01283"/>
    </source>
</evidence>
<feature type="active site" description="Nucleophile; for GTP cyclohydrolase activity" evidence="19">
    <location>
        <position position="331"/>
    </location>
</feature>
<dbReference type="FunFam" id="3.40.50.10990:FF:000001">
    <property type="entry name" value="Riboflavin biosynthesis protein RibBA"/>
    <property type="match status" value="1"/>
</dbReference>
<feature type="binding site" evidence="19">
    <location>
        <position position="268"/>
    </location>
    <ligand>
        <name>Zn(2+)</name>
        <dbReference type="ChEBI" id="CHEBI:29105"/>
        <note>catalytic</note>
    </ligand>
</feature>
<evidence type="ECO:0000256" key="18">
    <source>
        <dbReference type="ARBA" id="ARBA00049295"/>
    </source>
</evidence>
<keyword evidence="16 19" id="KW-0511">Multifunctional enzyme</keyword>
<dbReference type="NCBIfam" id="NF006803">
    <property type="entry name" value="PRK09311.1"/>
    <property type="match status" value="1"/>
</dbReference>
<dbReference type="GO" id="GO:0000287">
    <property type="term" value="F:magnesium ion binding"/>
    <property type="evidence" value="ECO:0007669"/>
    <property type="project" value="UniProtKB-UniRule"/>
</dbReference>
<feature type="site" description="Essential for DHBP synthase activity" evidence="19">
    <location>
        <position position="126"/>
    </location>
</feature>
<comment type="similarity">
    <text evidence="19">In the C-terminal section; belongs to the GTP cyclohydrolase II family.</text>
</comment>
<comment type="pathway">
    <text evidence="4 19">Cofactor biosynthesis; riboflavin biosynthesis; 5-amino-6-(D-ribitylamino)uracil from GTP: step 1/4.</text>
</comment>
<comment type="function">
    <text evidence="17 19">Catalyzes the conversion of GTP to 2,5-diamino-6-ribosylamino-4(3H)-pyrimidinone 5'-phosphate (DARP), formate and pyrophosphate.</text>
</comment>
<dbReference type="Proteomes" id="UP000179242">
    <property type="component" value="Unassembled WGS sequence"/>
</dbReference>
<accession>A0A1F4U7A9</accession>
<feature type="binding site" evidence="19">
    <location>
        <position position="28"/>
    </location>
    <ligand>
        <name>Mg(2+)</name>
        <dbReference type="ChEBI" id="CHEBI:18420"/>
        <label>1</label>
    </ligand>
</feature>
<evidence type="ECO:0000256" key="11">
    <source>
        <dbReference type="ARBA" id="ARBA00022833"/>
    </source>
</evidence>
<keyword evidence="7 19" id="KW-0686">Riboflavin biosynthesis</keyword>
<keyword evidence="11 19" id="KW-0862">Zinc</keyword>
<feature type="region of interest" description="DHBP synthase" evidence="19">
    <location>
        <begin position="1"/>
        <end position="201"/>
    </location>
</feature>
<organism evidence="21 22">
    <name type="scientific">candidate division WOR-1 bacterium RIFOXYC2_FULL_46_14</name>
    <dbReference type="NCBI Taxonomy" id="1802587"/>
    <lineage>
        <taxon>Bacteria</taxon>
        <taxon>Bacillati</taxon>
        <taxon>Saganbacteria</taxon>
    </lineage>
</organism>
<evidence type="ECO:0000256" key="17">
    <source>
        <dbReference type="ARBA" id="ARBA00043932"/>
    </source>
</evidence>
<evidence type="ECO:0000313" key="22">
    <source>
        <dbReference type="Proteomes" id="UP000179242"/>
    </source>
</evidence>
<dbReference type="PANTHER" id="PTHR21327">
    <property type="entry name" value="GTP CYCLOHYDROLASE II-RELATED"/>
    <property type="match status" value="1"/>
</dbReference>